<dbReference type="Proteomes" id="UP000054342">
    <property type="component" value="Unassembled WGS sequence"/>
</dbReference>
<evidence type="ECO:0000313" key="3">
    <source>
        <dbReference type="EMBL" id="KIW53209.1"/>
    </source>
</evidence>
<dbReference type="GeneID" id="25330708"/>
<dbReference type="InterPro" id="IPR000210">
    <property type="entry name" value="BTB/POZ_dom"/>
</dbReference>
<feature type="region of interest" description="Disordered" evidence="1">
    <location>
        <begin position="1"/>
        <end position="22"/>
    </location>
</feature>
<dbReference type="PROSITE" id="PS50097">
    <property type="entry name" value="BTB"/>
    <property type="match status" value="1"/>
</dbReference>
<dbReference type="HOGENOM" id="CLU_1229960_0_0_1"/>
<dbReference type="InterPro" id="IPR011333">
    <property type="entry name" value="SKP1/BTB/POZ_sf"/>
</dbReference>
<dbReference type="OrthoDB" id="5275938at2759"/>
<protein>
    <recommendedName>
        <fullName evidence="2">BTB domain-containing protein</fullName>
    </recommendedName>
</protein>
<evidence type="ECO:0000259" key="2">
    <source>
        <dbReference type="PROSITE" id="PS50097"/>
    </source>
</evidence>
<keyword evidence="4" id="KW-1185">Reference proteome</keyword>
<dbReference type="Gene3D" id="3.30.710.10">
    <property type="entry name" value="Potassium Channel Kv1.1, Chain A"/>
    <property type="match status" value="1"/>
</dbReference>
<gene>
    <name evidence="3" type="ORF">PV05_08800</name>
</gene>
<organism evidence="3 4">
    <name type="scientific">Exophiala xenobiotica</name>
    <dbReference type="NCBI Taxonomy" id="348802"/>
    <lineage>
        <taxon>Eukaryota</taxon>
        <taxon>Fungi</taxon>
        <taxon>Dikarya</taxon>
        <taxon>Ascomycota</taxon>
        <taxon>Pezizomycotina</taxon>
        <taxon>Eurotiomycetes</taxon>
        <taxon>Chaetothyriomycetidae</taxon>
        <taxon>Chaetothyriales</taxon>
        <taxon>Herpotrichiellaceae</taxon>
        <taxon>Exophiala</taxon>
    </lineage>
</organism>
<reference evidence="3 4" key="1">
    <citation type="submission" date="2015-01" db="EMBL/GenBank/DDBJ databases">
        <title>The Genome Sequence of Exophiala xenobiotica CBS118157.</title>
        <authorList>
            <consortium name="The Broad Institute Genomics Platform"/>
            <person name="Cuomo C."/>
            <person name="de Hoog S."/>
            <person name="Gorbushina A."/>
            <person name="Stielow B."/>
            <person name="Teixiera M."/>
            <person name="Abouelleil A."/>
            <person name="Chapman S.B."/>
            <person name="Priest M."/>
            <person name="Young S.K."/>
            <person name="Wortman J."/>
            <person name="Nusbaum C."/>
            <person name="Birren B."/>
        </authorList>
    </citation>
    <scope>NUCLEOTIDE SEQUENCE [LARGE SCALE GENOMIC DNA]</scope>
    <source>
        <strain evidence="3 4">CBS 118157</strain>
    </source>
</reference>
<dbReference type="CDD" id="cd18186">
    <property type="entry name" value="BTB_POZ_ZBTB_KLHL-like"/>
    <property type="match status" value="1"/>
</dbReference>
<dbReference type="STRING" id="348802.A0A0D2EZP0"/>
<accession>A0A0D2EZP0</accession>
<evidence type="ECO:0000313" key="4">
    <source>
        <dbReference type="Proteomes" id="UP000054342"/>
    </source>
</evidence>
<sequence length="225" mass="24828">MAPTSSMLGKRDGPGGTSESSKRARIVIEVVPDGDVILKVGKGDEVVDLRVSGAIIGLASEYFAKVLSSSFEEGLSKVIQLRDDDPEVIEDFCYIVHHRMDSLNHCDGQHLLKLSLTADARFCTKTLKPWVATRLFDVMKLVERASDELGTCEEPSYIHNHKLLGLQIEEVVEIAAVFRMDDLFWQATRIAIYQSDCRPSDGESKQTISTMQSAGANNLDLNGAR</sequence>
<dbReference type="RefSeq" id="XP_013313793.1">
    <property type="nucleotide sequence ID" value="XM_013458339.1"/>
</dbReference>
<dbReference type="AlphaFoldDB" id="A0A0D2EZP0"/>
<dbReference type="EMBL" id="KN847321">
    <property type="protein sequence ID" value="KIW53209.1"/>
    <property type="molecule type" value="Genomic_DNA"/>
</dbReference>
<feature type="domain" description="BTB" evidence="2">
    <location>
        <begin position="34"/>
        <end position="105"/>
    </location>
</feature>
<proteinExistence type="predicted"/>
<name>A0A0D2EZP0_9EURO</name>
<evidence type="ECO:0000256" key="1">
    <source>
        <dbReference type="SAM" id="MobiDB-lite"/>
    </source>
</evidence>